<keyword evidence="3" id="KW-1185">Reference proteome</keyword>
<sequence>MENVCKHMRVELFQTEEDKKIRCLASSSLYVGFKVFEGDETKSIPIGETVCLKPKMYSVLLARHDPKTPNNPDSEDSKKKHSIQKAKGVKKTSEISPEQAEKRAMKAKLYVKA</sequence>
<proteinExistence type="predicted"/>
<feature type="region of interest" description="Disordered" evidence="1">
    <location>
        <begin position="62"/>
        <end position="101"/>
    </location>
</feature>
<dbReference type="Proteomes" id="UP000789759">
    <property type="component" value="Unassembled WGS sequence"/>
</dbReference>
<gene>
    <name evidence="2" type="ORF">CPELLU_LOCUS5046</name>
</gene>
<feature type="compositionally biased region" description="Basic residues" evidence="1">
    <location>
        <begin position="79"/>
        <end position="90"/>
    </location>
</feature>
<dbReference type="EMBL" id="CAJVQA010002797">
    <property type="protein sequence ID" value="CAG8557536.1"/>
    <property type="molecule type" value="Genomic_DNA"/>
</dbReference>
<organism evidence="2 3">
    <name type="scientific">Cetraspora pellucida</name>
    <dbReference type="NCBI Taxonomy" id="1433469"/>
    <lineage>
        <taxon>Eukaryota</taxon>
        <taxon>Fungi</taxon>
        <taxon>Fungi incertae sedis</taxon>
        <taxon>Mucoromycota</taxon>
        <taxon>Glomeromycotina</taxon>
        <taxon>Glomeromycetes</taxon>
        <taxon>Diversisporales</taxon>
        <taxon>Gigasporaceae</taxon>
        <taxon>Cetraspora</taxon>
    </lineage>
</organism>
<comment type="caution">
    <text evidence="2">The sequence shown here is derived from an EMBL/GenBank/DDBJ whole genome shotgun (WGS) entry which is preliminary data.</text>
</comment>
<evidence type="ECO:0000313" key="2">
    <source>
        <dbReference type="EMBL" id="CAG8557536.1"/>
    </source>
</evidence>
<evidence type="ECO:0000256" key="1">
    <source>
        <dbReference type="SAM" id="MobiDB-lite"/>
    </source>
</evidence>
<dbReference type="AlphaFoldDB" id="A0A9N9B8Y9"/>
<name>A0A9N9B8Y9_9GLOM</name>
<evidence type="ECO:0000313" key="3">
    <source>
        <dbReference type="Proteomes" id="UP000789759"/>
    </source>
</evidence>
<protein>
    <submittedName>
        <fullName evidence="2">10023_t:CDS:1</fullName>
    </submittedName>
</protein>
<dbReference type="OrthoDB" id="2352501at2759"/>
<accession>A0A9N9B8Y9</accession>
<reference evidence="2" key="1">
    <citation type="submission" date="2021-06" db="EMBL/GenBank/DDBJ databases">
        <authorList>
            <person name="Kallberg Y."/>
            <person name="Tangrot J."/>
            <person name="Rosling A."/>
        </authorList>
    </citation>
    <scope>NUCLEOTIDE SEQUENCE</scope>
    <source>
        <strain evidence="2">FL966</strain>
    </source>
</reference>